<dbReference type="KEGG" id="ifl:C1H71_14385"/>
<gene>
    <name evidence="1" type="ORF">C1H71_14385</name>
</gene>
<protein>
    <submittedName>
        <fullName evidence="1">Uncharacterized protein</fullName>
    </submittedName>
</protein>
<sequence>MIADLVLQKMYCVIMHKIRNYKVLCLFFISREVLHGHEVESILEGGLLDKINSWRGFCVKLLQAVAGW</sequence>
<reference evidence="1 2" key="1">
    <citation type="submission" date="2018-01" db="EMBL/GenBank/DDBJ databases">
        <title>Genome sequence of Iodobacter sp. strain PCH194 isolated from Indian Trans-Himalaya.</title>
        <authorList>
            <person name="Kumar V."/>
            <person name="Thakur V."/>
            <person name="Kumar S."/>
            <person name="Singh D."/>
        </authorList>
    </citation>
    <scope>NUCLEOTIDE SEQUENCE [LARGE SCALE GENOMIC DNA]</scope>
    <source>
        <strain evidence="1 2">PCH194</strain>
    </source>
</reference>
<dbReference type="AlphaFoldDB" id="A0A7G3GBS6"/>
<accession>A0A7G3GBS6</accession>
<dbReference type="Proteomes" id="UP000515917">
    <property type="component" value="Chromosome"/>
</dbReference>
<dbReference type="EMBL" id="CP025781">
    <property type="protein sequence ID" value="QBC44594.1"/>
    <property type="molecule type" value="Genomic_DNA"/>
</dbReference>
<evidence type="ECO:0000313" key="2">
    <source>
        <dbReference type="Proteomes" id="UP000515917"/>
    </source>
</evidence>
<evidence type="ECO:0000313" key="1">
    <source>
        <dbReference type="EMBL" id="QBC44594.1"/>
    </source>
</evidence>
<proteinExistence type="predicted"/>
<keyword evidence="2" id="KW-1185">Reference proteome</keyword>
<name>A0A7G3GBS6_9NEIS</name>
<organism evidence="1 2">
    <name type="scientific">Iodobacter fluviatilis</name>
    <dbReference type="NCBI Taxonomy" id="537"/>
    <lineage>
        <taxon>Bacteria</taxon>
        <taxon>Pseudomonadati</taxon>
        <taxon>Pseudomonadota</taxon>
        <taxon>Betaproteobacteria</taxon>
        <taxon>Neisseriales</taxon>
        <taxon>Chitinibacteraceae</taxon>
        <taxon>Iodobacter</taxon>
    </lineage>
</organism>